<reference evidence="22 23" key="1">
    <citation type="submission" date="2016-06" db="EMBL/GenBank/DDBJ databases">
        <title>The Draft Genome Sequence and Annotation of the Desert Woodrat Neotoma lepida.</title>
        <authorList>
            <person name="Campbell M."/>
            <person name="Oakeson K.F."/>
            <person name="Yandell M."/>
            <person name="Halpert J.R."/>
            <person name="Dearing D."/>
        </authorList>
    </citation>
    <scope>NUCLEOTIDE SEQUENCE [LARGE SCALE GENOMIC DNA]</scope>
    <source>
        <strain evidence="22">417</strain>
        <tissue evidence="22">Liver</tissue>
    </source>
</reference>
<comment type="catalytic activity">
    <reaction evidence="19">
        <text>D-glyceraldehyde 3-phosphate + phosphate + NAD(+) = (2R)-3-phospho-glyceroyl phosphate + NADH + H(+)</text>
        <dbReference type="Rhea" id="RHEA:10300"/>
        <dbReference type="ChEBI" id="CHEBI:15378"/>
        <dbReference type="ChEBI" id="CHEBI:43474"/>
        <dbReference type="ChEBI" id="CHEBI:57540"/>
        <dbReference type="ChEBI" id="CHEBI:57604"/>
        <dbReference type="ChEBI" id="CHEBI:57945"/>
        <dbReference type="ChEBI" id="CHEBI:59776"/>
        <dbReference type="EC" id="1.2.1.12"/>
    </reaction>
</comment>
<dbReference type="PRINTS" id="PR00078">
    <property type="entry name" value="G3PDHDRGNASE"/>
</dbReference>
<evidence type="ECO:0000256" key="18">
    <source>
        <dbReference type="ARBA" id="ARBA00046997"/>
    </source>
</evidence>
<dbReference type="AlphaFoldDB" id="A0A1A6HQE8"/>
<dbReference type="InterPro" id="IPR020829">
    <property type="entry name" value="GlycerAld_3-P_DH_cat"/>
</dbReference>
<dbReference type="EMBL" id="LZPO01017356">
    <property type="protein sequence ID" value="OBS80481.1"/>
    <property type="molecule type" value="Genomic_DNA"/>
</dbReference>
<evidence type="ECO:0000256" key="19">
    <source>
        <dbReference type="ARBA" id="ARBA00047698"/>
    </source>
</evidence>
<dbReference type="GO" id="GO:0005634">
    <property type="term" value="C:nucleus"/>
    <property type="evidence" value="ECO:0007669"/>
    <property type="project" value="UniProtKB-SubCell"/>
</dbReference>
<dbReference type="Pfam" id="PF02800">
    <property type="entry name" value="Gp_dh_C"/>
    <property type="match status" value="1"/>
</dbReference>
<evidence type="ECO:0000256" key="8">
    <source>
        <dbReference type="ARBA" id="ARBA00022679"/>
    </source>
</evidence>
<dbReference type="Proteomes" id="UP000092124">
    <property type="component" value="Unassembled WGS sequence"/>
</dbReference>
<dbReference type="EC" id="1.2.1.12" evidence="6"/>
<keyword evidence="16" id="KW-0539">Nucleus</keyword>
<dbReference type="SMART" id="SM00846">
    <property type="entry name" value="Gp_dh_N"/>
    <property type="match status" value="1"/>
</dbReference>
<dbReference type="OrthoDB" id="1152826at2759"/>
<keyword evidence="15" id="KW-0206">Cytoskeleton</keyword>
<organism evidence="22 23">
    <name type="scientific">Neotoma lepida</name>
    <name type="common">Desert woodrat</name>
    <dbReference type="NCBI Taxonomy" id="56216"/>
    <lineage>
        <taxon>Eukaryota</taxon>
        <taxon>Metazoa</taxon>
        <taxon>Chordata</taxon>
        <taxon>Craniata</taxon>
        <taxon>Vertebrata</taxon>
        <taxon>Euteleostomi</taxon>
        <taxon>Mammalia</taxon>
        <taxon>Eutheria</taxon>
        <taxon>Euarchontoglires</taxon>
        <taxon>Glires</taxon>
        <taxon>Rodentia</taxon>
        <taxon>Myomorpha</taxon>
        <taxon>Muroidea</taxon>
        <taxon>Cricetidae</taxon>
        <taxon>Neotominae</taxon>
        <taxon>Neotoma</taxon>
    </lineage>
</organism>
<dbReference type="STRING" id="56216.A0A1A6HQE8"/>
<evidence type="ECO:0000256" key="9">
    <source>
        <dbReference type="ARBA" id="ARBA00022703"/>
    </source>
</evidence>
<dbReference type="PANTHER" id="PTHR10836:SF111">
    <property type="entry name" value="GLYCERALDEHYDE-3-PHOSPHATE DEHYDROGENASE"/>
    <property type="match status" value="1"/>
</dbReference>
<comment type="caution">
    <text evidence="22">The sequence shown here is derived from an EMBL/GenBank/DDBJ whole genome shotgun (WGS) entry which is preliminary data.</text>
</comment>
<keyword evidence="9" id="KW-0053">Apoptosis</keyword>
<comment type="catalytic activity">
    <reaction evidence="20">
        <text>S-nitroso-L-cysteinyl-[GAPDH] + L-cysteinyl-[protein] = L-cysteinyl-[GAPDH] + S-nitroso-L-cysteinyl-[protein]</text>
        <dbReference type="Rhea" id="RHEA:66684"/>
        <dbReference type="Rhea" id="RHEA-COMP:10131"/>
        <dbReference type="Rhea" id="RHEA-COMP:17089"/>
        <dbReference type="Rhea" id="RHEA-COMP:17090"/>
        <dbReference type="Rhea" id="RHEA-COMP:17091"/>
        <dbReference type="ChEBI" id="CHEBI:29950"/>
        <dbReference type="ChEBI" id="CHEBI:149494"/>
    </reaction>
    <physiologicalReaction direction="left-to-right" evidence="20">
        <dbReference type="Rhea" id="RHEA:66685"/>
    </physiologicalReaction>
</comment>
<evidence type="ECO:0000256" key="4">
    <source>
        <dbReference type="ARBA" id="ARBA00004869"/>
    </source>
</evidence>
<keyword evidence="10" id="KW-0702">S-nitrosylation</keyword>
<protein>
    <recommendedName>
        <fullName evidence="6">glyceraldehyde-3-phosphate dehydrogenase (phosphorylating)</fullName>
        <ecNumber evidence="6">1.2.1.12</ecNumber>
    </recommendedName>
    <alternativeName>
        <fullName evidence="17">Peptidyl-cysteine S-nitrosylase GAPDH</fullName>
    </alternativeName>
</protein>
<evidence type="ECO:0000256" key="12">
    <source>
        <dbReference type="ARBA" id="ARBA00023002"/>
    </source>
</evidence>
<keyword evidence="23" id="KW-1185">Reference proteome</keyword>
<comment type="similarity">
    <text evidence="5">Belongs to the glyceraldehyde-3-phosphate dehydrogenase family.</text>
</comment>
<dbReference type="GO" id="GO:0006096">
    <property type="term" value="P:glycolytic process"/>
    <property type="evidence" value="ECO:0007669"/>
    <property type="project" value="UniProtKB-KW"/>
</dbReference>
<evidence type="ECO:0000256" key="14">
    <source>
        <dbReference type="ARBA" id="ARBA00023152"/>
    </source>
</evidence>
<keyword evidence="14" id="KW-0324">Glycolysis</keyword>
<keyword evidence="7" id="KW-0963">Cytoplasm</keyword>
<evidence type="ECO:0000256" key="1">
    <source>
        <dbReference type="ARBA" id="ARBA00004123"/>
    </source>
</evidence>
<name>A0A1A6HQE8_NEOLE</name>
<evidence type="ECO:0000256" key="6">
    <source>
        <dbReference type="ARBA" id="ARBA00013119"/>
    </source>
</evidence>
<evidence type="ECO:0000256" key="20">
    <source>
        <dbReference type="ARBA" id="ARBA00048005"/>
    </source>
</evidence>
<evidence type="ECO:0000256" key="5">
    <source>
        <dbReference type="ARBA" id="ARBA00007406"/>
    </source>
</evidence>
<dbReference type="GO" id="GO:0005856">
    <property type="term" value="C:cytoskeleton"/>
    <property type="evidence" value="ECO:0007669"/>
    <property type="project" value="UniProtKB-SubCell"/>
</dbReference>
<keyword evidence="8" id="KW-0808">Transferase</keyword>
<dbReference type="Gene3D" id="3.30.360.10">
    <property type="entry name" value="Dihydrodipicolinate Reductase, domain 2"/>
    <property type="match status" value="1"/>
</dbReference>
<evidence type="ECO:0000256" key="16">
    <source>
        <dbReference type="ARBA" id="ARBA00023242"/>
    </source>
</evidence>
<comment type="subunit">
    <text evidence="18">Homotetramer. Interacts with TPPP; the interaction is direct. Interacts (when S-nitrosylated) with SIAH1; leading to nuclear translocation. Interacts with RILPL1/GOSPEL, leading to prevent the interaction between GAPDH and SIAH1 and prevent nuclear translocation. Interacts with CHP1; the interaction increases the binding of CHP1 with microtubules. Associates with microtubules. Interacts with EIF1AD, USP25, PRKCI and WARS1. Interacts with phosphorylated RPL13A; inhibited by oxidatively-modified low-densitity lipoprotein (LDL(ox)). Component of the GAIT complex. Interacts with FKBP6; leading to inhibit GAPDH catalytic activity. Interacts with TRAF2, promoting TRAF2 ubiquitination. Interacts with TRAF3, promoting TRAF3 ubiquitination.</text>
</comment>
<keyword evidence="12" id="KW-0560">Oxidoreductase</keyword>
<proteinExistence type="inferred from homology"/>
<dbReference type="GO" id="GO:0051287">
    <property type="term" value="F:NAD binding"/>
    <property type="evidence" value="ECO:0007669"/>
    <property type="project" value="InterPro"/>
</dbReference>
<feature type="domain" description="Glyceraldehyde 3-phosphate dehydrogenase NAD(P) binding" evidence="21">
    <location>
        <begin position="14"/>
        <end position="93"/>
    </location>
</feature>
<dbReference type="InterPro" id="IPR036291">
    <property type="entry name" value="NAD(P)-bd_dom_sf"/>
</dbReference>
<dbReference type="SUPFAM" id="SSF55347">
    <property type="entry name" value="Glyceraldehyde-3-phosphate dehydrogenase-like, C-terminal domain"/>
    <property type="match status" value="1"/>
</dbReference>
<dbReference type="InterPro" id="IPR020831">
    <property type="entry name" value="GlycerAld/Erythrose_P_DH"/>
</dbReference>
<evidence type="ECO:0000256" key="11">
    <source>
        <dbReference type="ARBA" id="ARBA00022845"/>
    </source>
</evidence>
<dbReference type="GO" id="GO:0016740">
    <property type="term" value="F:transferase activity"/>
    <property type="evidence" value="ECO:0007669"/>
    <property type="project" value="UniProtKB-KW"/>
</dbReference>
<dbReference type="GO" id="GO:0006915">
    <property type="term" value="P:apoptotic process"/>
    <property type="evidence" value="ECO:0007669"/>
    <property type="project" value="UniProtKB-KW"/>
</dbReference>
<dbReference type="GO" id="GO:0005829">
    <property type="term" value="C:cytosol"/>
    <property type="evidence" value="ECO:0007669"/>
    <property type="project" value="UniProtKB-SubCell"/>
</dbReference>
<sequence>MYFFNGIIKYIDVIKVTANGFIKENDSTNSKFNGTVKAENGKFVINWKAITIFQEQDPASIKWDGALVPTPQAPAKVTHDNLGMERLITTVYAITATQKNMEEPPGKLWHNGHGAAQNIISASTGAVKAVGKIIPEVNGKLIGMAFRVPTPNVSFRNLTCHLEKAAKYDDIKKMVKQES</sequence>
<comment type="pathway">
    <text evidence="4">Carbohydrate degradation; glycolysis; pyruvate from D-glyceraldehyde 3-phosphate: step 1/5.</text>
</comment>
<dbReference type="Gene3D" id="3.40.50.720">
    <property type="entry name" value="NAD(P)-binding Rossmann-like Domain"/>
    <property type="match status" value="1"/>
</dbReference>
<evidence type="ECO:0000259" key="21">
    <source>
        <dbReference type="SMART" id="SM00846"/>
    </source>
</evidence>
<evidence type="ECO:0000256" key="10">
    <source>
        <dbReference type="ARBA" id="ARBA00022799"/>
    </source>
</evidence>
<evidence type="ECO:0000313" key="23">
    <source>
        <dbReference type="Proteomes" id="UP000092124"/>
    </source>
</evidence>
<evidence type="ECO:0000256" key="3">
    <source>
        <dbReference type="ARBA" id="ARBA00004514"/>
    </source>
</evidence>
<gene>
    <name evidence="22" type="ORF">A6R68_21317</name>
</gene>
<keyword evidence="13" id="KW-0520">NAD</keyword>
<evidence type="ECO:0000256" key="17">
    <source>
        <dbReference type="ARBA" id="ARBA00031890"/>
    </source>
</evidence>
<keyword evidence="11" id="KW-0810">Translation regulation</keyword>
<dbReference type="GO" id="GO:0004365">
    <property type="term" value="F:glyceraldehyde-3-phosphate dehydrogenase (NAD+) (phosphorylating) activity"/>
    <property type="evidence" value="ECO:0007669"/>
    <property type="project" value="UniProtKB-EC"/>
</dbReference>
<dbReference type="PANTHER" id="PTHR10836">
    <property type="entry name" value="GLYCERALDEHYDE 3-PHOSPHATE DEHYDROGENASE"/>
    <property type="match status" value="1"/>
</dbReference>
<dbReference type="InterPro" id="IPR020828">
    <property type="entry name" value="GlycerAld_3-P_DH_NAD(P)-bd"/>
</dbReference>
<evidence type="ECO:0000256" key="13">
    <source>
        <dbReference type="ARBA" id="ARBA00023027"/>
    </source>
</evidence>
<evidence type="ECO:0000256" key="2">
    <source>
        <dbReference type="ARBA" id="ARBA00004245"/>
    </source>
</evidence>
<evidence type="ECO:0000256" key="15">
    <source>
        <dbReference type="ARBA" id="ARBA00023212"/>
    </source>
</evidence>
<dbReference type="GO" id="GO:0006417">
    <property type="term" value="P:regulation of translation"/>
    <property type="evidence" value="ECO:0007669"/>
    <property type="project" value="UniProtKB-KW"/>
</dbReference>
<evidence type="ECO:0000313" key="22">
    <source>
        <dbReference type="EMBL" id="OBS80481.1"/>
    </source>
</evidence>
<comment type="subcellular location">
    <subcellularLocation>
        <location evidence="2">Cytoplasm</location>
        <location evidence="2">Cytoskeleton</location>
    </subcellularLocation>
    <subcellularLocation>
        <location evidence="3">Cytoplasm</location>
        <location evidence="3">Cytosol</location>
    </subcellularLocation>
    <subcellularLocation>
        <location evidence="1">Nucleus</location>
    </subcellularLocation>
</comment>
<dbReference type="SUPFAM" id="SSF51735">
    <property type="entry name" value="NAD(P)-binding Rossmann-fold domains"/>
    <property type="match status" value="1"/>
</dbReference>
<evidence type="ECO:0000256" key="7">
    <source>
        <dbReference type="ARBA" id="ARBA00022490"/>
    </source>
</evidence>
<accession>A0A1A6HQE8</accession>